<evidence type="ECO:0000256" key="1">
    <source>
        <dbReference type="ARBA" id="ARBA00004167"/>
    </source>
</evidence>
<evidence type="ECO:0000259" key="7">
    <source>
        <dbReference type="PROSITE" id="PS50192"/>
    </source>
</evidence>
<dbReference type="SUPFAM" id="SSF58038">
    <property type="entry name" value="SNARE fusion complex"/>
    <property type="match status" value="1"/>
</dbReference>
<dbReference type="PANTHER" id="PTHR12791">
    <property type="entry name" value="GOLGI SNARE BET1-RELATED"/>
    <property type="match status" value="1"/>
</dbReference>
<dbReference type="InterPro" id="IPR000727">
    <property type="entry name" value="T_SNARE_dom"/>
</dbReference>
<evidence type="ECO:0000256" key="5">
    <source>
        <dbReference type="ARBA" id="ARBA00023136"/>
    </source>
</evidence>
<feature type="domain" description="T-SNARE coiled-coil homology" evidence="7">
    <location>
        <begin position="179"/>
        <end position="234"/>
    </location>
</feature>
<dbReference type="OrthoDB" id="546861at2759"/>
<feature type="transmembrane region" description="Helical" evidence="6">
    <location>
        <begin position="245"/>
        <end position="265"/>
    </location>
</feature>
<organism evidence="8 9">
    <name type="scientific">Bodo saltans</name>
    <name type="common">Flagellated protozoan</name>
    <dbReference type="NCBI Taxonomy" id="75058"/>
    <lineage>
        <taxon>Eukaryota</taxon>
        <taxon>Discoba</taxon>
        <taxon>Euglenozoa</taxon>
        <taxon>Kinetoplastea</taxon>
        <taxon>Metakinetoplastina</taxon>
        <taxon>Eubodonida</taxon>
        <taxon>Bodonidae</taxon>
        <taxon>Bodo</taxon>
    </lineage>
</organism>
<protein>
    <submittedName>
        <fullName evidence="8">SNARE protein, putative</fullName>
    </submittedName>
</protein>
<dbReference type="VEuPathDB" id="TriTrypDB:BSAL_89785"/>
<dbReference type="OMA" id="MEMNDIG"/>
<proteinExistence type="predicted"/>
<evidence type="ECO:0000256" key="3">
    <source>
        <dbReference type="ARBA" id="ARBA00022692"/>
    </source>
</evidence>
<dbReference type="GO" id="GO:0016020">
    <property type="term" value="C:membrane"/>
    <property type="evidence" value="ECO:0007669"/>
    <property type="project" value="UniProtKB-SubCell"/>
</dbReference>
<gene>
    <name evidence="8" type="ORF">BSAL_89785</name>
</gene>
<evidence type="ECO:0000313" key="9">
    <source>
        <dbReference type="Proteomes" id="UP000051952"/>
    </source>
</evidence>
<dbReference type="PROSITE" id="PS50192">
    <property type="entry name" value="T_SNARE"/>
    <property type="match status" value="1"/>
</dbReference>
<dbReference type="GO" id="GO:0012505">
    <property type="term" value="C:endomembrane system"/>
    <property type="evidence" value="ECO:0007669"/>
    <property type="project" value="UniProtKB-ARBA"/>
</dbReference>
<keyword evidence="5 6" id="KW-0472">Membrane</keyword>
<name>A0A0S4J850_BODSA</name>
<accession>A0A0S4J850</accession>
<keyword evidence="9" id="KW-1185">Reference proteome</keyword>
<dbReference type="GO" id="GO:0005737">
    <property type="term" value="C:cytoplasm"/>
    <property type="evidence" value="ECO:0007669"/>
    <property type="project" value="UniProtKB-ARBA"/>
</dbReference>
<evidence type="ECO:0000256" key="2">
    <source>
        <dbReference type="ARBA" id="ARBA00022448"/>
    </source>
</evidence>
<keyword evidence="2" id="KW-0813">Transport</keyword>
<sequence length="268" mass="30099">MTEVTFALRRLQSLNQKVGGGKKNEEPEVDTSKMSPYEQMQYKIACDMKRTRENILELDNVGASASITRKTELSNSVRKDMNNMKKDCAALQRLSVKEKKTDEYTQLVSHVKKTDQLYRARFGGKSVDESGPSGSNATSINAMEMNDIGTASTPMVSLRDDEEFVQFFQQTQKNDVTIDEALNRIALGVTRLHENATAIKSELAIQNTLLDETEAKLDKVHSNLKGVNKKLKDTIKQVDKDRLCLYVFCCIILLGIAGGIYFVVFKNK</sequence>
<keyword evidence="4 6" id="KW-1133">Transmembrane helix</keyword>
<reference evidence="9" key="1">
    <citation type="submission" date="2015-09" db="EMBL/GenBank/DDBJ databases">
        <authorList>
            <consortium name="Pathogen Informatics"/>
        </authorList>
    </citation>
    <scope>NUCLEOTIDE SEQUENCE [LARGE SCALE GENOMIC DNA]</scope>
    <source>
        <strain evidence="9">Lake Konstanz</strain>
    </source>
</reference>
<evidence type="ECO:0000313" key="8">
    <source>
        <dbReference type="EMBL" id="CUG85427.1"/>
    </source>
</evidence>
<evidence type="ECO:0000256" key="6">
    <source>
        <dbReference type="SAM" id="Phobius"/>
    </source>
</evidence>
<dbReference type="Gene3D" id="1.20.5.110">
    <property type="match status" value="1"/>
</dbReference>
<comment type="subcellular location">
    <subcellularLocation>
        <location evidence="1">Membrane</location>
        <topology evidence="1">Single-pass membrane protein</topology>
    </subcellularLocation>
</comment>
<dbReference type="AlphaFoldDB" id="A0A0S4J850"/>
<keyword evidence="3 6" id="KW-0812">Transmembrane</keyword>
<dbReference type="EMBL" id="CYKH01001164">
    <property type="protein sequence ID" value="CUG85427.1"/>
    <property type="molecule type" value="Genomic_DNA"/>
</dbReference>
<dbReference type="CDD" id="cd15841">
    <property type="entry name" value="SNARE_Qc"/>
    <property type="match status" value="1"/>
</dbReference>
<evidence type="ECO:0000256" key="4">
    <source>
        <dbReference type="ARBA" id="ARBA00022989"/>
    </source>
</evidence>
<dbReference type="Proteomes" id="UP000051952">
    <property type="component" value="Unassembled WGS sequence"/>
</dbReference>